<proteinExistence type="predicted"/>
<dbReference type="Proteomes" id="UP000887565">
    <property type="component" value="Unplaced"/>
</dbReference>
<dbReference type="WBParaSite" id="nRc.2.0.1.t36977-RA">
    <property type="protein sequence ID" value="nRc.2.0.1.t36977-RA"/>
    <property type="gene ID" value="nRc.2.0.1.g36977"/>
</dbReference>
<protein>
    <submittedName>
        <fullName evidence="2">Uncharacterized protein</fullName>
    </submittedName>
</protein>
<sequence length="135" mass="15764">MDGWFSEMVGIWIFCEFVCCKFKSRRKLAFSLSTTFGLDFGRRLKPAERLEYRFIKFIATKIIDRRSRAVEKGAKINRENCFQSFFNLSLTLSVQSKGIHFRRRCSARFVCSSNVCLTGRRHKLSSKSIMPQIIS</sequence>
<keyword evidence="1" id="KW-1185">Reference proteome</keyword>
<evidence type="ECO:0000313" key="2">
    <source>
        <dbReference type="WBParaSite" id="nRc.2.0.1.t36977-RA"/>
    </source>
</evidence>
<accession>A0A915KE42</accession>
<dbReference type="AlphaFoldDB" id="A0A915KE42"/>
<organism evidence="1 2">
    <name type="scientific">Romanomermis culicivorax</name>
    <name type="common">Nematode worm</name>
    <dbReference type="NCBI Taxonomy" id="13658"/>
    <lineage>
        <taxon>Eukaryota</taxon>
        <taxon>Metazoa</taxon>
        <taxon>Ecdysozoa</taxon>
        <taxon>Nematoda</taxon>
        <taxon>Enoplea</taxon>
        <taxon>Dorylaimia</taxon>
        <taxon>Mermithida</taxon>
        <taxon>Mermithoidea</taxon>
        <taxon>Mermithidae</taxon>
        <taxon>Romanomermis</taxon>
    </lineage>
</organism>
<reference evidence="2" key="1">
    <citation type="submission" date="2022-11" db="UniProtKB">
        <authorList>
            <consortium name="WormBaseParasite"/>
        </authorList>
    </citation>
    <scope>IDENTIFICATION</scope>
</reference>
<evidence type="ECO:0000313" key="1">
    <source>
        <dbReference type="Proteomes" id="UP000887565"/>
    </source>
</evidence>
<name>A0A915KE42_ROMCU</name>